<reference evidence="3" key="1">
    <citation type="journal article" date="2014" name="Genome Announc.">
        <title>Genome sequence and annotation of Acremonium chrysogenum, producer of the beta-lactam antibiotic cephalosporin C.</title>
        <authorList>
            <person name="Terfehr D."/>
            <person name="Dahlmann T.A."/>
            <person name="Specht T."/>
            <person name="Zadra I."/>
            <person name="Kuernsteiner H."/>
            <person name="Kueck U."/>
        </authorList>
    </citation>
    <scope>NUCLEOTIDE SEQUENCE [LARGE SCALE GENOMIC DNA]</scope>
    <source>
        <strain evidence="3">ATCC 11550 / CBS 779.69 / DSM 880 / IAM 14645 / JCM 23072 / IMI 49137</strain>
    </source>
</reference>
<evidence type="ECO:0000313" key="2">
    <source>
        <dbReference type="EMBL" id="KFH47486.1"/>
    </source>
</evidence>
<dbReference type="EMBL" id="JPKY01000009">
    <property type="protein sequence ID" value="KFH47486.1"/>
    <property type="molecule type" value="Genomic_DNA"/>
</dbReference>
<accession>A0A086TDQ4</accession>
<dbReference type="Proteomes" id="UP000029964">
    <property type="component" value="Unassembled WGS sequence"/>
</dbReference>
<proteinExistence type="predicted"/>
<organism evidence="2 3">
    <name type="scientific">Hapsidospora chrysogenum (strain ATCC 11550 / CBS 779.69 / DSM 880 / IAM 14645 / JCM 23072 / IMI 49137)</name>
    <name type="common">Acremonium chrysogenum</name>
    <dbReference type="NCBI Taxonomy" id="857340"/>
    <lineage>
        <taxon>Eukaryota</taxon>
        <taxon>Fungi</taxon>
        <taxon>Dikarya</taxon>
        <taxon>Ascomycota</taxon>
        <taxon>Pezizomycotina</taxon>
        <taxon>Sordariomycetes</taxon>
        <taxon>Hypocreomycetidae</taxon>
        <taxon>Hypocreales</taxon>
        <taxon>Bionectriaceae</taxon>
        <taxon>Hapsidospora</taxon>
    </lineage>
</organism>
<feature type="region of interest" description="Disordered" evidence="1">
    <location>
        <begin position="35"/>
        <end position="64"/>
    </location>
</feature>
<gene>
    <name evidence="2" type="ORF">ACRE_016760</name>
</gene>
<keyword evidence="3" id="KW-1185">Reference proteome</keyword>
<evidence type="ECO:0000313" key="3">
    <source>
        <dbReference type="Proteomes" id="UP000029964"/>
    </source>
</evidence>
<evidence type="ECO:0000256" key="1">
    <source>
        <dbReference type="SAM" id="MobiDB-lite"/>
    </source>
</evidence>
<dbReference type="HOGENOM" id="CLU_986825_0_0_1"/>
<dbReference type="AlphaFoldDB" id="A0A086TDQ4"/>
<sequence length="282" mass="30082">MAPEKSESLPAKTALCVPHFLAYAIDHLIQADIPASEASSSRPRRAAKEGANAALRRNKKSKALSELRRKVDTVVNTIMGESEGGACPLVGFKPLSCPKCQEEAAAEGDEGEYDMPGSFTPARRAPVAPGPVEGLRTIVNWNRYNMPANSPFASISPSPANGRTQVAPHGVLPTVNSTNAQTQSAGDSDRTGYQSVPLQRIRFVSAAQWDKIDLEPDSEWLVSSNRPVEEGQEPVAPMEPGEPALLAGEDAMDIDIPAERQFSSGGKTFAVDACGETFVLLL</sequence>
<protein>
    <submittedName>
        <fullName evidence="2">Uncharacterized protein</fullName>
    </submittedName>
</protein>
<name>A0A086TDQ4_HAPC1</name>
<comment type="caution">
    <text evidence="2">The sequence shown here is derived from an EMBL/GenBank/DDBJ whole genome shotgun (WGS) entry which is preliminary data.</text>
</comment>